<keyword evidence="2" id="KW-0472">Membrane</keyword>
<organism evidence="4 5">
    <name type="scientific">Candidatus Curtissbacteria bacterium RIFCSPLOWO2_01_FULL_42_50</name>
    <dbReference type="NCBI Taxonomy" id="1797730"/>
    <lineage>
        <taxon>Bacteria</taxon>
        <taxon>Candidatus Curtissiibacteriota</taxon>
    </lineage>
</organism>
<sequence>MEEQQTPTAGSPIYQESQEKNAKWLWILIVLIIVGALVFAFVRGIGPLARFKGEFREEASPTPVEFFSPSPTPEATGGAELDKSEPKIRVLNGSGQAGIASSVKDFLEGKGYKVVSIGNAASYDFKNTVLRFKESFKNFEEVLTSDLEDKYSVTTAGEVLEATDSADIEVTVGAK</sequence>
<reference evidence="4 5" key="1">
    <citation type="journal article" date="2016" name="Nat. Commun.">
        <title>Thousands of microbial genomes shed light on interconnected biogeochemical processes in an aquifer system.</title>
        <authorList>
            <person name="Anantharaman K."/>
            <person name="Brown C.T."/>
            <person name="Hug L.A."/>
            <person name="Sharon I."/>
            <person name="Castelle C.J."/>
            <person name="Probst A.J."/>
            <person name="Thomas B.C."/>
            <person name="Singh A."/>
            <person name="Wilkins M.J."/>
            <person name="Karaoz U."/>
            <person name="Brodie E.L."/>
            <person name="Williams K.H."/>
            <person name="Hubbard S.S."/>
            <person name="Banfield J.F."/>
        </authorList>
    </citation>
    <scope>NUCLEOTIDE SEQUENCE [LARGE SCALE GENOMIC DNA]</scope>
</reference>
<dbReference type="AlphaFoldDB" id="A0A1F5H748"/>
<dbReference type="Gene3D" id="3.30.70.2390">
    <property type="match status" value="1"/>
</dbReference>
<feature type="region of interest" description="Disordered" evidence="1">
    <location>
        <begin position="61"/>
        <end position="84"/>
    </location>
</feature>
<evidence type="ECO:0000313" key="4">
    <source>
        <dbReference type="EMBL" id="OGD99895.1"/>
    </source>
</evidence>
<keyword evidence="2" id="KW-1133">Transmembrane helix</keyword>
<dbReference type="EMBL" id="MFBT01000008">
    <property type="protein sequence ID" value="OGD99895.1"/>
    <property type="molecule type" value="Genomic_DNA"/>
</dbReference>
<evidence type="ECO:0000313" key="5">
    <source>
        <dbReference type="Proteomes" id="UP000177039"/>
    </source>
</evidence>
<evidence type="ECO:0000259" key="3">
    <source>
        <dbReference type="Pfam" id="PF13399"/>
    </source>
</evidence>
<accession>A0A1F5H748</accession>
<comment type="caution">
    <text evidence="4">The sequence shown here is derived from an EMBL/GenBank/DDBJ whole genome shotgun (WGS) entry which is preliminary data.</text>
</comment>
<dbReference type="Proteomes" id="UP000177039">
    <property type="component" value="Unassembled WGS sequence"/>
</dbReference>
<name>A0A1F5H748_9BACT</name>
<feature type="transmembrane region" description="Helical" evidence="2">
    <location>
        <begin position="24"/>
        <end position="42"/>
    </location>
</feature>
<evidence type="ECO:0000256" key="2">
    <source>
        <dbReference type="SAM" id="Phobius"/>
    </source>
</evidence>
<proteinExistence type="predicted"/>
<evidence type="ECO:0000256" key="1">
    <source>
        <dbReference type="SAM" id="MobiDB-lite"/>
    </source>
</evidence>
<dbReference type="Pfam" id="PF13399">
    <property type="entry name" value="LytR_C"/>
    <property type="match status" value="1"/>
</dbReference>
<keyword evidence="2" id="KW-0812">Transmembrane</keyword>
<protein>
    <recommendedName>
        <fullName evidence="3">LytR/CpsA/Psr regulator C-terminal domain-containing protein</fullName>
    </recommendedName>
</protein>
<dbReference type="InterPro" id="IPR027381">
    <property type="entry name" value="LytR/CpsA/Psr_C"/>
</dbReference>
<feature type="domain" description="LytR/CpsA/Psr regulator C-terminal" evidence="3">
    <location>
        <begin position="87"/>
        <end position="174"/>
    </location>
</feature>
<gene>
    <name evidence="4" type="ORF">A3B54_00045</name>
</gene>